<organism evidence="1 2">
    <name type="scientific">Sporomusa ovata</name>
    <dbReference type="NCBI Taxonomy" id="2378"/>
    <lineage>
        <taxon>Bacteria</taxon>
        <taxon>Bacillati</taxon>
        <taxon>Bacillota</taxon>
        <taxon>Negativicutes</taxon>
        <taxon>Selenomonadales</taxon>
        <taxon>Sporomusaceae</taxon>
        <taxon>Sporomusa</taxon>
    </lineage>
</organism>
<sequence>MDNQSKQAWHCNFNQIIRENIHLSICNKLLLLAGNYLQALKLLQTSWLQEYIVRVEIFTFNNLSGGDFYAAA</sequence>
<dbReference type="Proteomes" id="UP000049855">
    <property type="component" value="Unassembled WGS sequence"/>
</dbReference>
<protein>
    <submittedName>
        <fullName evidence="1">Uncharacterized protein</fullName>
    </submittedName>
</protein>
<gene>
    <name evidence="1" type="ORF">SpAn4DRAFT_2206</name>
</gene>
<proteinExistence type="predicted"/>
<dbReference type="AlphaFoldDB" id="A0A0U1L238"/>
<dbReference type="EMBL" id="CTRP01000012">
    <property type="protein sequence ID" value="CQR72974.1"/>
    <property type="molecule type" value="Genomic_DNA"/>
</dbReference>
<keyword evidence="2" id="KW-1185">Reference proteome</keyword>
<evidence type="ECO:0000313" key="2">
    <source>
        <dbReference type="Proteomes" id="UP000049855"/>
    </source>
</evidence>
<evidence type="ECO:0000313" key="1">
    <source>
        <dbReference type="EMBL" id="CQR72974.1"/>
    </source>
</evidence>
<reference evidence="2" key="1">
    <citation type="submission" date="2015-03" db="EMBL/GenBank/DDBJ databases">
        <authorList>
            <person name="Nijsse Bart"/>
        </authorList>
    </citation>
    <scope>NUCLEOTIDE SEQUENCE [LARGE SCALE GENOMIC DNA]</scope>
</reference>
<accession>A0A0U1L238</accession>
<name>A0A0U1L238_9FIRM</name>